<proteinExistence type="predicted"/>
<sequence length="277" mass="28138">MGTIIQWRRGTAAQWTAANPTLLAGELGVETDTGKMKIGDGTTAWTSLAYYAAGAVLDSAYTAADEVMVGTGAGTHAQITLAASQFLAKKATGTATNVTAAEARTILDVPTTTEAILDTLLTEQGDVIYASAASTPAALAHGTSGQVLTSGGHAANPSWTFVGGAAIVVAETEVFASTSPDPSAWTDLDLSGTIGANSALVLLKARCSVGQDSVAFRKNGDTDEFYQANFSLGVALGDVGATLYGAFLVATDATGVIEWKAQSGAGAYTIDVIAYIK</sequence>
<dbReference type="InterPro" id="IPR041352">
    <property type="entry name" value="Mtd_N"/>
</dbReference>
<dbReference type="EMBL" id="MT142182">
    <property type="protein sequence ID" value="QJA75743.1"/>
    <property type="molecule type" value="Genomic_DNA"/>
</dbReference>
<accession>A0A6M3K0A6</accession>
<dbReference type="Pfam" id="PF18454">
    <property type="entry name" value="Mtd_N"/>
    <property type="match status" value="1"/>
</dbReference>
<feature type="domain" description="Major tropism determinant N-terminal" evidence="1">
    <location>
        <begin position="5"/>
        <end position="43"/>
    </location>
</feature>
<protein>
    <submittedName>
        <fullName evidence="2">Putative structural protein</fullName>
    </submittedName>
</protein>
<evidence type="ECO:0000259" key="1">
    <source>
        <dbReference type="Pfam" id="PF18454"/>
    </source>
</evidence>
<name>A0A6M3K0A6_9ZZZZ</name>
<dbReference type="AlphaFoldDB" id="A0A6M3K0A6"/>
<dbReference type="Gene3D" id="2.10.10.30">
    <property type="match status" value="1"/>
</dbReference>
<reference evidence="2" key="1">
    <citation type="submission" date="2020-03" db="EMBL/GenBank/DDBJ databases">
        <title>The deep terrestrial virosphere.</title>
        <authorList>
            <person name="Holmfeldt K."/>
            <person name="Nilsson E."/>
            <person name="Simone D."/>
            <person name="Lopez-Fernandez M."/>
            <person name="Wu X."/>
            <person name="de Brujin I."/>
            <person name="Lundin D."/>
            <person name="Andersson A."/>
            <person name="Bertilsson S."/>
            <person name="Dopson M."/>
        </authorList>
    </citation>
    <scope>NUCLEOTIDE SEQUENCE</scope>
    <source>
        <strain evidence="2">MM415A01717</strain>
    </source>
</reference>
<evidence type="ECO:0000313" key="2">
    <source>
        <dbReference type="EMBL" id="QJA75743.1"/>
    </source>
</evidence>
<gene>
    <name evidence="2" type="ORF">MM415A01717_0015</name>
</gene>
<dbReference type="SUPFAM" id="SSF69349">
    <property type="entry name" value="Phage fibre proteins"/>
    <property type="match status" value="1"/>
</dbReference>
<organism evidence="2">
    <name type="scientific">viral metagenome</name>
    <dbReference type="NCBI Taxonomy" id="1070528"/>
    <lineage>
        <taxon>unclassified sequences</taxon>
        <taxon>metagenomes</taxon>
        <taxon>organismal metagenomes</taxon>
    </lineage>
</organism>